<name>A0AAU9KBK8_9CILI</name>
<evidence type="ECO:0000313" key="2">
    <source>
        <dbReference type="Proteomes" id="UP001162131"/>
    </source>
</evidence>
<dbReference type="Pfam" id="PF01344">
    <property type="entry name" value="Kelch_1"/>
    <property type="match status" value="1"/>
</dbReference>
<dbReference type="Proteomes" id="UP001162131">
    <property type="component" value="Unassembled WGS sequence"/>
</dbReference>
<dbReference type="SUPFAM" id="SSF117281">
    <property type="entry name" value="Kelch motif"/>
    <property type="match status" value="1"/>
</dbReference>
<dbReference type="InterPro" id="IPR006652">
    <property type="entry name" value="Kelch_1"/>
</dbReference>
<organism evidence="1 2">
    <name type="scientific">Blepharisma stoltei</name>
    <dbReference type="NCBI Taxonomy" id="1481888"/>
    <lineage>
        <taxon>Eukaryota</taxon>
        <taxon>Sar</taxon>
        <taxon>Alveolata</taxon>
        <taxon>Ciliophora</taxon>
        <taxon>Postciliodesmatophora</taxon>
        <taxon>Heterotrichea</taxon>
        <taxon>Heterotrichida</taxon>
        <taxon>Blepharismidae</taxon>
        <taxon>Blepharisma</taxon>
    </lineage>
</organism>
<evidence type="ECO:0000313" key="1">
    <source>
        <dbReference type="EMBL" id="CAG9332985.1"/>
    </source>
</evidence>
<dbReference type="SMART" id="SM00612">
    <property type="entry name" value="Kelch"/>
    <property type="match status" value="1"/>
</dbReference>
<dbReference type="Gene3D" id="2.120.10.80">
    <property type="entry name" value="Kelch-type beta propeller"/>
    <property type="match status" value="1"/>
</dbReference>
<protein>
    <submittedName>
        <fullName evidence="1">Uncharacterized protein</fullName>
    </submittedName>
</protein>
<proteinExistence type="predicted"/>
<dbReference type="InterPro" id="IPR015915">
    <property type="entry name" value="Kelch-typ_b-propeller"/>
</dbReference>
<keyword evidence="2" id="KW-1185">Reference proteome</keyword>
<sequence>MISDIFIEKQNIVDNIKEKAWKRKKQQTRSKICLPKHLKCRINTQYDTDKIIIFSGYSKVMTTIDLNHLNSVKNALLFPDYLNCQISMCKIPNEKVFCFENVPNYHYSFTINPENKIEILGQGLSCYCSGSIYYNNCVYCFGGVTSDWEILRRCAKFDLNTKKWEYFTSMPTVSTRCSCAIFQNKIFVSGYHHHHLYEYDPISDSYTEILINLKNYFYTKILCANENRVILIEACGNIYEADKSNPYNWRNIGISYVNPSDLMYYGIYYQDSFYFIMKNCKLYKFEFLTNISKSIKDDIKIKLH</sequence>
<gene>
    <name evidence="1" type="ORF">BSTOLATCC_MIC57806</name>
</gene>
<dbReference type="EMBL" id="CAJZBQ010000056">
    <property type="protein sequence ID" value="CAG9332985.1"/>
    <property type="molecule type" value="Genomic_DNA"/>
</dbReference>
<comment type="caution">
    <text evidence="1">The sequence shown here is derived from an EMBL/GenBank/DDBJ whole genome shotgun (WGS) entry which is preliminary data.</text>
</comment>
<reference evidence="1" key="1">
    <citation type="submission" date="2021-09" db="EMBL/GenBank/DDBJ databases">
        <authorList>
            <consortium name="AG Swart"/>
            <person name="Singh M."/>
            <person name="Singh A."/>
            <person name="Seah K."/>
            <person name="Emmerich C."/>
        </authorList>
    </citation>
    <scope>NUCLEOTIDE SEQUENCE</scope>
    <source>
        <strain evidence="1">ATCC30299</strain>
    </source>
</reference>
<accession>A0AAU9KBK8</accession>
<dbReference type="AlphaFoldDB" id="A0AAU9KBK8"/>